<dbReference type="AlphaFoldDB" id="A0AAW2DYT2"/>
<keyword evidence="5" id="KW-1185">Reference proteome</keyword>
<dbReference type="GO" id="GO:0002181">
    <property type="term" value="P:cytoplasmic translation"/>
    <property type="evidence" value="ECO:0007669"/>
    <property type="project" value="TreeGrafter"/>
</dbReference>
<proteinExistence type="inferred from homology"/>
<dbReference type="Proteomes" id="UP001459277">
    <property type="component" value="Unassembled WGS sequence"/>
</dbReference>
<protein>
    <recommendedName>
        <fullName evidence="6">40S ribosomal protein S29</fullName>
    </recommendedName>
</protein>
<dbReference type="PANTHER" id="PTHR12010">
    <property type="entry name" value="40S RIBOSOMAL PROTEIN S29"/>
    <property type="match status" value="1"/>
</dbReference>
<comment type="caution">
    <text evidence="4">The sequence shown here is derived from an EMBL/GenBank/DDBJ whole genome shotgun (WGS) entry which is preliminary data.</text>
</comment>
<dbReference type="EMBL" id="JAZDWU010000001">
    <property type="protein sequence ID" value="KAL0014678.1"/>
    <property type="molecule type" value="Genomic_DNA"/>
</dbReference>
<evidence type="ECO:0008006" key="6">
    <source>
        <dbReference type="Google" id="ProtNLM"/>
    </source>
</evidence>
<dbReference type="PANTHER" id="PTHR12010:SF22">
    <property type="entry name" value="SMALL RIBOSOMAL SUBUNIT PROTEIN US14Z_US14Y_US14X"/>
    <property type="match status" value="1"/>
</dbReference>
<sequence length="226" mass="25063">MQLGLRNVEQEVERPTVVGEAGAGAGFRFALLLSRSPADFHCSYKAKNQNQIMGHSNVWNSHPKSYGPGSRTCRVCGNPHGLIRKYGLMCCRQCFRSNAKEIGFIKLWILILSVFNCGVLREELGSEVVIRDGVVAWEVVALEVEGADLDLGGEVGIVVFGGIRITVIFMQEVISIFNLKVTRVGVFPNDSILTSIRVGQRDLQNRLTKGEKQSNTPMRQVKEEEL</sequence>
<dbReference type="InterPro" id="IPR043140">
    <property type="entry name" value="Ribosomal_uS14_sf"/>
</dbReference>
<accession>A0AAW2DYT2</accession>
<evidence type="ECO:0000256" key="3">
    <source>
        <dbReference type="ARBA" id="ARBA00023274"/>
    </source>
</evidence>
<dbReference type="Pfam" id="PF00253">
    <property type="entry name" value="Ribosomal_S14"/>
    <property type="match status" value="1"/>
</dbReference>
<evidence type="ECO:0000256" key="2">
    <source>
        <dbReference type="ARBA" id="ARBA00022980"/>
    </source>
</evidence>
<reference evidence="4 5" key="1">
    <citation type="submission" date="2024-01" db="EMBL/GenBank/DDBJ databases">
        <title>A telomere-to-telomere, gap-free genome of sweet tea (Lithocarpus litseifolius).</title>
        <authorList>
            <person name="Zhou J."/>
        </authorList>
    </citation>
    <scope>NUCLEOTIDE SEQUENCE [LARGE SCALE GENOMIC DNA]</scope>
    <source>
        <strain evidence="4">Zhou-2022a</strain>
        <tissue evidence="4">Leaf</tissue>
    </source>
</reference>
<dbReference type="InterPro" id="IPR001209">
    <property type="entry name" value="Ribosomal_uS14"/>
</dbReference>
<dbReference type="Gene3D" id="4.10.830.10">
    <property type="entry name" value="30s Ribosomal Protein S14, Chain N"/>
    <property type="match status" value="1"/>
</dbReference>
<dbReference type="GO" id="GO:0022627">
    <property type="term" value="C:cytosolic small ribosomal subunit"/>
    <property type="evidence" value="ECO:0007669"/>
    <property type="project" value="TreeGrafter"/>
</dbReference>
<evidence type="ECO:0000313" key="5">
    <source>
        <dbReference type="Proteomes" id="UP001459277"/>
    </source>
</evidence>
<dbReference type="NCBIfam" id="NF004424">
    <property type="entry name" value="PRK05766.1"/>
    <property type="match status" value="1"/>
</dbReference>
<keyword evidence="3" id="KW-0687">Ribonucleoprotein</keyword>
<dbReference type="InterPro" id="IPR039744">
    <property type="entry name" value="RIbosomal_uS14_euk_arc"/>
</dbReference>
<evidence type="ECO:0000256" key="1">
    <source>
        <dbReference type="ARBA" id="ARBA00009083"/>
    </source>
</evidence>
<evidence type="ECO:0000313" key="4">
    <source>
        <dbReference type="EMBL" id="KAL0014678.1"/>
    </source>
</evidence>
<dbReference type="GO" id="GO:0008270">
    <property type="term" value="F:zinc ion binding"/>
    <property type="evidence" value="ECO:0007669"/>
    <property type="project" value="InterPro"/>
</dbReference>
<comment type="similarity">
    <text evidence="1">Belongs to the universal ribosomal protein uS14 family.</text>
</comment>
<dbReference type="GO" id="GO:0003735">
    <property type="term" value="F:structural constituent of ribosome"/>
    <property type="evidence" value="ECO:0007669"/>
    <property type="project" value="InterPro"/>
</dbReference>
<organism evidence="4 5">
    <name type="scientific">Lithocarpus litseifolius</name>
    <dbReference type="NCBI Taxonomy" id="425828"/>
    <lineage>
        <taxon>Eukaryota</taxon>
        <taxon>Viridiplantae</taxon>
        <taxon>Streptophyta</taxon>
        <taxon>Embryophyta</taxon>
        <taxon>Tracheophyta</taxon>
        <taxon>Spermatophyta</taxon>
        <taxon>Magnoliopsida</taxon>
        <taxon>eudicotyledons</taxon>
        <taxon>Gunneridae</taxon>
        <taxon>Pentapetalae</taxon>
        <taxon>rosids</taxon>
        <taxon>fabids</taxon>
        <taxon>Fagales</taxon>
        <taxon>Fagaceae</taxon>
        <taxon>Lithocarpus</taxon>
    </lineage>
</organism>
<name>A0AAW2DYT2_9ROSI</name>
<dbReference type="FunFam" id="4.10.830.10:FF:000002">
    <property type="entry name" value="40S ribosomal protein S29"/>
    <property type="match status" value="1"/>
</dbReference>
<gene>
    <name evidence="4" type="ORF">SO802_001747</name>
</gene>
<keyword evidence="2" id="KW-0689">Ribosomal protein</keyword>